<dbReference type="SUPFAM" id="SSF51004">
    <property type="entry name" value="C-terminal (heme d1) domain of cytochrome cd1-nitrite reductase"/>
    <property type="match status" value="1"/>
</dbReference>
<dbReference type="PATRIC" id="fig|1555112.3.peg.881"/>
<dbReference type="Gene3D" id="3.40.720.10">
    <property type="entry name" value="Alkaline Phosphatase, subunit A"/>
    <property type="match status" value="2"/>
</dbReference>
<proteinExistence type="predicted"/>
<accession>A0A0K2SHZ8</accession>
<dbReference type="RefSeq" id="WP_068134669.1">
    <property type="nucleotide sequence ID" value="NZ_AP014924.1"/>
</dbReference>
<dbReference type="AlphaFoldDB" id="A0A0K2SHZ8"/>
<dbReference type="InterPro" id="IPR011048">
    <property type="entry name" value="Haem_d1_sf"/>
</dbReference>
<dbReference type="KEGG" id="lpil:LIP_0848"/>
<dbReference type="Pfam" id="PF10282">
    <property type="entry name" value="Lactonase"/>
    <property type="match status" value="1"/>
</dbReference>
<evidence type="ECO:0008006" key="4">
    <source>
        <dbReference type="Google" id="ProtNLM"/>
    </source>
</evidence>
<reference evidence="3" key="2">
    <citation type="journal article" date="2016" name="Int. J. Syst. Evol. Microbiol.">
        <title>Complete genome sequence and cell structure of Limnochorda pilosa, a Gram-negative spore-former within the phylum Firmicutes.</title>
        <authorList>
            <person name="Watanabe M."/>
            <person name="Kojima H."/>
            <person name="Fukui M."/>
        </authorList>
    </citation>
    <scope>NUCLEOTIDE SEQUENCE [LARGE SCALE GENOMIC DNA]</scope>
    <source>
        <strain evidence="3">HC45</strain>
    </source>
</reference>
<evidence type="ECO:0000256" key="1">
    <source>
        <dbReference type="ARBA" id="ARBA00022801"/>
    </source>
</evidence>
<dbReference type="OrthoDB" id="145213at2"/>
<dbReference type="Pfam" id="PF04185">
    <property type="entry name" value="Phosphoesterase"/>
    <property type="match status" value="1"/>
</dbReference>
<reference evidence="3" key="1">
    <citation type="submission" date="2015-07" db="EMBL/GenBank/DDBJ databases">
        <title>Complete genome sequence and phylogenetic analysis of Limnochorda pilosa.</title>
        <authorList>
            <person name="Watanabe M."/>
            <person name="Kojima H."/>
            <person name="Fukui M."/>
        </authorList>
    </citation>
    <scope>NUCLEOTIDE SEQUENCE [LARGE SCALE GENOMIC DNA]</scope>
    <source>
        <strain evidence="3">HC45</strain>
    </source>
</reference>
<dbReference type="InterPro" id="IPR017850">
    <property type="entry name" value="Alkaline_phosphatase_core_sf"/>
</dbReference>
<dbReference type="InterPro" id="IPR007312">
    <property type="entry name" value="Phosphoesterase"/>
</dbReference>
<gene>
    <name evidence="2" type="ORF">LIP_0848</name>
</gene>
<dbReference type="Gene3D" id="2.130.10.10">
    <property type="entry name" value="YVTN repeat-like/Quinoprotein amine dehydrogenase"/>
    <property type="match status" value="1"/>
</dbReference>
<name>A0A0K2SHZ8_LIMPI</name>
<protein>
    <recommendedName>
        <fullName evidence="4">Phosphoesterase</fullName>
    </recommendedName>
</protein>
<evidence type="ECO:0000313" key="2">
    <source>
        <dbReference type="EMBL" id="BAS26705.1"/>
    </source>
</evidence>
<dbReference type="EMBL" id="AP014924">
    <property type="protein sequence ID" value="BAS26705.1"/>
    <property type="molecule type" value="Genomic_DNA"/>
</dbReference>
<dbReference type="InterPro" id="IPR015943">
    <property type="entry name" value="WD40/YVTN_repeat-like_dom_sf"/>
</dbReference>
<dbReference type="InterPro" id="IPR051200">
    <property type="entry name" value="Host-pathogen_enzymatic-act"/>
</dbReference>
<sequence length="656" mass="71743">MSNWGEDTVSVVDVGSAEPQKVTDVQVGLHPSAMALSPAGRFLFVAAEGDDTLSVIDTSDHTVVTTFSLTPYEGATDGSWPNGVAVSPDGKTVYVANAGNNDVAVLAWDAESHSLTARGLIPTAWFPSAVAVTPDGGRLLVTNMKGLGAGPNPAGPNFQGPISKAQYTGSMIQGSLSIVDVPDRPTLQRYTLQVQENNGFNELEGRRVRPASAVPARPVPYRLSEPSPIKHVIYVIKENRAYDQVFGDLLGGDGDPNLLYFDDRSAPNHRALARQFTLLDNFYADAEVSADGHPWTVAALANPYTQKNWPQHYAGRRGRDYEYESGFPPDKPRAGYIWDAVARAGQTYRVYGEFATAERAEPELQPEGTCDGPSTTWRSYGPKVAPEGQVWCYPVSGNSPFLPDMAGHIAPRYRPYDTDYPDIARIEAFLEEFRAYERDGDLPAFMIVRIGNDHTSGTGSGRPTPEAQVADNDLALGLLVEAVSHSRYWPETAIFVVEDDAQNGPDHVDAHRTVALVVSPYVKRGHVDSTHYSTVSMLRTMELILGAAPLSQFDAAAMPLYEAFTPQANLTPYRAITPAQSLTQQNDERAYGARLSALMDFSLADTQPEQLFNRILWHYFKGPDAPYPTPILTRRNWVPELEIGPDGDVEWLQLGS</sequence>
<dbReference type="PANTHER" id="PTHR47197:SF3">
    <property type="entry name" value="DIHYDRO-HEME D1 DEHYDROGENASE"/>
    <property type="match status" value="1"/>
</dbReference>
<dbReference type="PANTHER" id="PTHR47197">
    <property type="entry name" value="PROTEIN NIRF"/>
    <property type="match status" value="1"/>
</dbReference>
<dbReference type="InterPro" id="IPR019405">
    <property type="entry name" value="Lactonase_7-beta_prop"/>
</dbReference>
<keyword evidence="1" id="KW-0378">Hydrolase</keyword>
<keyword evidence="3" id="KW-1185">Reference proteome</keyword>
<organism evidence="2 3">
    <name type="scientific">Limnochorda pilosa</name>
    <dbReference type="NCBI Taxonomy" id="1555112"/>
    <lineage>
        <taxon>Bacteria</taxon>
        <taxon>Bacillati</taxon>
        <taxon>Bacillota</taxon>
        <taxon>Limnochordia</taxon>
        <taxon>Limnochordales</taxon>
        <taxon>Limnochordaceae</taxon>
        <taxon>Limnochorda</taxon>
    </lineage>
</organism>
<dbReference type="Proteomes" id="UP000065807">
    <property type="component" value="Chromosome"/>
</dbReference>
<evidence type="ECO:0000313" key="3">
    <source>
        <dbReference type="Proteomes" id="UP000065807"/>
    </source>
</evidence>
<dbReference type="GO" id="GO:0016788">
    <property type="term" value="F:hydrolase activity, acting on ester bonds"/>
    <property type="evidence" value="ECO:0007669"/>
    <property type="project" value="InterPro"/>
</dbReference>
<dbReference type="STRING" id="1555112.LIP_0848"/>